<accession>A0A1A3NDX0</accession>
<evidence type="ECO:0000313" key="3">
    <source>
        <dbReference type="EMBL" id="OBK20001.1"/>
    </source>
</evidence>
<name>A0A1A3NDX0_MYCAS</name>
<dbReference type="PANTHER" id="PTHR33744">
    <property type="entry name" value="CARBOHYDRATE DIACID REGULATOR"/>
    <property type="match status" value="1"/>
</dbReference>
<dbReference type="InterPro" id="IPR025751">
    <property type="entry name" value="RsbRD_N_dom"/>
</dbReference>
<dbReference type="Gene3D" id="1.10.10.2840">
    <property type="entry name" value="PucR C-terminal helix-turn-helix domain"/>
    <property type="match status" value="1"/>
</dbReference>
<dbReference type="InterPro" id="IPR041522">
    <property type="entry name" value="CdaR_GGDEF"/>
</dbReference>
<proteinExistence type="predicted"/>
<evidence type="ECO:0000259" key="2">
    <source>
        <dbReference type="Pfam" id="PF17853"/>
    </source>
</evidence>
<organism evidence="3 4">
    <name type="scientific">Mycobacterium asiaticum</name>
    <dbReference type="NCBI Taxonomy" id="1790"/>
    <lineage>
        <taxon>Bacteria</taxon>
        <taxon>Bacillati</taxon>
        <taxon>Actinomycetota</taxon>
        <taxon>Actinomycetes</taxon>
        <taxon>Mycobacteriales</taxon>
        <taxon>Mycobacteriaceae</taxon>
        <taxon>Mycobacterium</taxon>
    </lineage>
</organism>
<dbReference type="InterPro" id="IPR042070">
    <property type="entry name" value="PucR_C-HTH_sf"/>
</dbReference>
<dbReference type="AlphaFoldDB" id="A0A1A3NDX0"/>
<gene>
    <name evidence="3" type="ORF">A5635_02240</name>
</gene>
<sequence>MTEQRRAADEVVRGHVVTIATRLARRIDEISLMIQTGLEEQIPDLGSDARMADMLAASVRTNLLTVFDVLLHGSEVDRIGVPEPALEYARMVAQHDLPLTTLVRAYRLGQRHLTELVFAELNDLAIEPNTRVGVIEGITAVVLEYVDRVSQQMAAQYEDERGHWLENQNSIRAMRVQEVLSDNTGVDVEAASAALRYPLHWQHLGLVVWLPGHECTDDELTRIQGFIRGLADSVETSAGPLIAAADRSSAWIWLPFRAAPGDITTKVRHYVTARTESLCMAIGAVGSGVGGFRRSHRQAQRVRAAVLARAGRSPGRRRVIAAATDAAMTAAGLLGTTDDEVREWVSDVLGPLASDTDDDAVLRETLRIYLHNGAAHEIAAQQLNLTFNALKSRLERAVARRGRPISDRVDVELALFACHWYGPTVLRAGH</sequence>
<dbReference type="Pfam" id="PF14361">
    <property type="entry name" value="RsbRD_N"/>
    <property type="match status" value="1"/>
</dbReference>
<dbReference type="InterPro" id="IPR051448">
    <property type="entry name" value="CdaR-like_regulators"/>
</dbReference>
<dbReference type="Pfam" id="PF17853">
    <property type="entry name" value="GGDEF_2"/>
    <property type="match status" value="1"/>
</dbReference>
<dbReference type="Proteomes" id="UP000093819">
    <property type="component" value="Unassembled WGS sequence"/>
</dbReference>
<dbReference type="RefSeq" id="WP_065036394.1">
    <property type="nucleotide sequence ID" value="NZ_LZLR01000146.1"/>
</dbReference>
<dbReference type="EMBL" id="LZLR01000146">
    <property type="protein sequence ID" value="OBK20001.1"/>
    <property type="molecule type" value="Genomic_DNA"/>
</dbReference>
<reference evidence="4" key="1">
    <citation type="submission" date="2016-06" db="EMBL/GenBank/DDBJ databases">
        <authorList>
            <person name="Sutton G."/>
            <person name="Brinkac L."/>
            <person name="Sanka R."/>
            <person name="Adams M."/>
            <person name="Lau E."/>
            <person name="Garcia-Basteiro A."/>
            <person name="Lopez-Varela E."/>
            <person name="Palencia S."/>
        </authorList>
    </citation>
    <scope>NUCLEOTIDE SEQUENCE [LARGE SCALE GENOMIC DNA]</scope>
    <source>
        <strain evidence="4">1245335.1</strain>
    </source>
</reference>
<feature type="domain" description="CdaR GGDEF-like" evidence="2">
    <location>
        <begin position="185"/>
        <end position="303"/>
    </location>
</feature>
<feature type="domain" description="RsbT co-antagonist protein RsbRD N-terminal" evidence="1">
    <location>
        <begin position="39"/>
        <end position="170"/>
    </location>
</feature>
<evidence type="ECO:0000313" key="4">
    <source>
        <dbReference type="Proteomes" id="UP000093819"/>
    </source>
</evidence>
<evidence type="ECO:0000259" key="1">
    <source>
        <dbReference type="Pfam" id="PF14361"/>
    </source>
</evidence>
<dbReference type="OrthoDB" id="3663486at2"/>
<dbReference type="PANTHER" id="PTHR33744:SF1">
    <property type="entry name" value="DNA-BINDING TRANSCRIPTIONAL ACTIVATOR ADER"/>
    <property type="match status" value="1"/>
</dbReference>
<protein>
    <submittedName>
        <fullName evidence="3">Uncharacterized protein</fullName>
    </submittedName>
</protein>
<comment type="caution">
    <text evidence="3">The sequence shown here is derived from an EMBL/GenBank/DDBJ whole genome shotgun (WGS) entry which is preliminary data.</text>
</comment>